<dbReference type="PANTHER" id="PTHR31240:SF0">
    <property type="entry name" value="MATERNAL EFFECT EMBRYO ARREST 18"/>
    <property type="match status" value="1"/>
</dbReference>
<reference evidence="1 2" key="1">
    <citation type="submission" date="2017-05" db="EMBL/GenBank/DDBJ databases">
        <title>Genomic insights into alkan degradation activity of Oleiphilus messinensis.</title>
        <authorList>
            <person name="Kozyavkin S.A."/>
            <person name="Slesarev A.I."/>
            <person name="Golyshin P.N."/>
            <person name="Korzhenkov A."/>
            <person name="Golyshina O.N."/>
            <person name="Toshchakov S.V."/>
        </authorList>
    </citation>
    <scope>NUCLEOTIDE SEQUENCE [LARGE SCALE GENOMIC DNA]</scope>
    <source>
        <strain evidence="1 2">ME102</strain>
    </source>
</reference>
<dbReference type="CDD" id="cd07187">
    <property type="entry name" value="YvcK_like"/>
    <property type="match status" value="1"/>
</dbReference>
<dbReference type="Proteomes" id="UP000196027">
    <property type="component" value="Chromosome"/>
</dbReference>
<dbReference type="PANTHER" id="PTHR31240">
    <property type="entry name" value="MATERNAL EFFECT EMBRYO ARREST 18"/>
    <property type="match status" value="1"/>
</dbReference>
<dbReference type="Gene3D" id="3.40.50.10680">
    <property type="entry name" value="CofD-like domains"/>
    <property type="match status" value="1"/>
</dbReference>
<dbReference type="InterPro" id="IPR027591">
    <property type="entry name" value="CofD-rel_GAK"/>
</dbReference>
<dbReference type="OrthoDB" id="5413830at2"/>
<dbReference type="Pfam" id="PF01933">
    <property type="entry name" value="CofD"/>
    <property type="match status" value="1"/>
</dbReference>
<dbReference type="InterPro" id="IPR002882">
    <property type="entry name" value="CofD"/>
</dbReference>
<dbReference type="GO" id="GO:0043743">
    <property type="term" value="F:LPPG:FO 2-phospho-L-lactate transferase activity"/>
    <property type="evidence" value="ECO:0007669"/>
    <property type="project" value="InterPro"/>
</dbReference>
<organism evidence="1 2">
    <name type="scientific">Oleiphilus messinensis</name>
    <dbReference type="NCBI Taxonomy" id="141451"/>
    <lineage>
        <taxon>Bacteria</taxon>
        <taxon>Pseudomonadati</taxon>
        <taxon>Pseudomonadota</taxon>
        <taxon>Gammaproteobacteria</taxon>
        <taxon>Oceanospirillales</taxon>
        <taxon>Oleiphilaceae</taxon>
        <taxon>Oleiphilus</taxon>
    </lineage>
</organism>
<dbReference type="EMBL" id="CP021425">
    <property type="protein sequence ID" value="ARU58888.1"/>
    <property type="molecule type" value="Genomic_DNA"/>
</dbReference>
<proteinExistence type="predicted"/>
<evidence type="ECO:0008006" key="3">
    <source>
        <dbReference type="Google" id="ProtNLM"/>
    </source>
</evidence>
<keyword evidence="2" id="KW-1185">Reference proteome</keyword>
<dbReference type="InterPro" id="IPR038136">
    <property type="entry name" value="CofD-like_dom_sf"/>
</dbReference>
<dbReference type="KEGG" id="ome:OLMES_4900"/>
<dbReference type="RefSeq" id="WP_087463616.1">
    <property type="nucleotide sequence ID" value="NZ_CP021425.1"/>
</dbReference>
<gene>
    <name evidence="1" type="ORF">OLMES_4900</name>
</gene>
<dbReference type="SUPFAM" id="SSF142338">
    <property type="entry name" value="CofD-like"/>
    <property type="match status" value="1"/>
</dbReference>
<evidence type="ECO:0000313" key="2">
    <source>
        <dbReference type="Proteomes" id="UP000196027"/>
    </source>
</evidence>
<protein>
    <recommendedName>
        <fullName evidence="3">GAK system CofD-like protein</fullName>
    </recommendedName>
</protein>
<dbReference type="AlphaFoldDB" id="A0A1Y0IEC6"/>
<accession>A0A1Y0IEC6</accession>
<name>A0A1Y0IEC6_9GAMM</name>
<evidence type="ECO:0000313" key="1">
    <source>
        <dbReference type="EMBL" id="ARU58888.1"/>
    </source>
</evidence>
<dbReference type="NCBIfam" id="TIGR04357">
    <property type="entry name" value="CofD_rel_GAK"/>
    <property type="match status" value="1"/>
</dbReference>
<sequence>MPPITVTREVKIPDPVRLERYRRLPELGSSVLFFTGGTALKGLSRELTTYTRNSIHLLTPFDSGGSSAKLRQVFNMPAVGDVRSRLMALADDSITGNPEVYALANYRLSEQATGVALLQELEDLIAGQHPLIRSVPNPMRRLIRLQLGFFREAMPEHFDLAGASIGNLILTGGYLNYQEHLDPILFLFSKLLVVQGIVRPIVNDPLHLAVQLENGETVLGQHLFTGKEVPPIASRISRMWLSGSAQMDQPAVVQLRKKVAKLIHDADLICYPPGSFYSSIIATLLPDGVGRAVARNASPKVYVPNLGVDPEQFGMNLTDSIETLLQYLRQGVGDKVEDTHLLNYVLVDNELSRYDAGLSRSWFRKRGIELIQTELVTEASAPYYDNARLAQALLSLT</sequence>